<gene>
    <name evidence="2" type="ORF">FQ775_00315</name>
</gene>
<evidence type="ECO:0000313" key="2">
    <source>
        <dbReference type="EMBL" id="QDZ03136.1"/>
    </source>
</evidence>
<dbReference type="OrthoDB" id="8005167at2"/>
<organism evidence="2 3">
    <name type="scientific">Nitratireductor mangrovi</name>
    <dbReference type="NCBI Taxonomy" id="2599600"/>
    <lineage>
        <taxon>Bacteria</taxon>
        <taxon>Pseudomonadati</taxon>
        <taxon>Pseudomonadota</taxon>
        <taxon>Alphaproteobacteria</taxon>
        <taxon>Hyphomicrobiales</taxon>
        <taxon>Phyllobacteriaceae</taxon>
        <taxon>Nitratireductor</taxon>
    </lineage>
</organism>
<dbReference type="KEGG" id="niy:FQ775_00315"/>
<proteinExistence type="predicted"/>
<accession>A0A5B8L516</accession>
<name>A0A5B8L516_9HYPH</name>
<protein>
    <submittedName>
        <fullName evidence="2">DUF1127 domain-containing protein</fullName>
    </submittedName>
</protein>
<sequence>MTFVQRLLALPSRWRQRVCDRRHLRALDDHVLGDIGVTRAEVNREALQPFWCEMRLRRRGW</sequence>
<dbReference type="AlphaFoldDB" id="A0A5B8L516"/>
<dbReference type="Proteomes" id="UP000321389">
    <property type="component" value="Chromosome"/>
</dbReference>
<evidence type="ECO:0000259" key="1">
    <source>
        <dbReference type="Pfam" id="PF06568"/>
    </source>
</evidence>
<reference evidence="2" key="1">
    <citation type="submission" date="2020-04" db="EMBL/GenBank/DDBJ databases">
        <title>Nitratireductor sp. nov. isolated from mangrove soil.</title>
        <authorList>
            <person name="Ye Y."/>
        </authorList>
    </citation>
    <scope>NUCLEOTIDE SEQUENCE</scope>
    <source>
        <strain evidence="2">SY7</strain>
    </source>
</reference>
<feature type="domain" description="YjiS-like" evidence="1">
    <location>
        <begin position="12"/>
        <end position="42"/>
    </location>
</feature>
<dbReference type="Pfam" id="PF06568">
    <property type="entry name" value="YjiS-like"/>
    <property type="match status" value="1"/>
</dbReference>
<dbReference type="EMBL" id="CP042301">
    <property type="protein sequence ID" value="QDZ03136.1"/>
    <property type="molecule type" value="Genomic_DNA"/>
</dbReference>
<keyword evidence="3" id="KW-1185">Reference proteome</keyword>
<evidence type="ECO:0000313" key="3">
    <source>
        <dbReference type="Proteomes" id="UP000321389"/>
    </source>
</evidence>
<dbReference type="InterPro" id="IPR009506">
    <property type="entry name" value="YjiS-like"/>
</dbReference>